<dbReference type="Proteomes" id="UP000466848">
    <property type="component" value="Chromosome"/>
</dbReference>
<dbReference type="AlphaFoldDB" id="A0A858BY61"/>
<organism evidence="2 3">
    <name type="scientific">Aminipila butyrica</name>
    <dbReference type="NCBI Taxonomy" id="433296"/>
    <lineage>
        <taxon>Bacteria</taxon>
        <taxon>Bacillati</taxon>
        <taxon>Bacillota</taxon>
        <taxon>Clostridia</taxon>
        <taxon>Peptostreptococcales</taxon>
        <taxon>Anaerovoracaceae</taxon>
        <taxon>Aminipila</taxon>
    </lineage>
</organism>
<proteinExistence type="predicted"/>
<dbReference type="InterPro" id="IPR035965">
    <property type="entry name" value="PAS-like_dom_sf"/>
</dbReference>
<dbReference type="RefSeq" id="WP_163067630.1">
    <property type="nucleotide sequence ID" value="NZ_CP048649.1"/>
</dbReference>
<dbReference type="InterPro" id="IPR009057">
    <property type="entry name" value="Homeodomain-like_sf"/>
</dbReference>
<dbReference type="Gene3D" id="3.30.450.20">
    <property type="entry name" value="PAS domain"/>
    <property type="match status" value="1"/>
</dbReference>
<gene>
    <name evidence="2" type="ORF">Ami103574_14310</name>
</gene>
<dbReference type="KEGG" id="abut:Ami103574_14310"/>
<dbReference type="InterPro" id="IPR030828">
    <property type="entry name" value="HTH_TyrR"/>
</dbReference>
<evidence type="ECO:0000313" key="2">
    <source>
        <dbReference type="EMBL" id="QIB70392.1"/>
    </source>
</evidence>
<keyword evidence="3" id="KW-1185">Reference proteome</keyword>
<dbReference type="EMBL" id="CP048649">
    <property type="protein sequence ID" value="QIB70392.1"/>
    <property type="molecule type" value="Genomic_DNA"/>
</dbReference>
<feature type="domain" description="TyrR-like helix-turn-helix" evidence="1">
    <location>
        <begin position="206"/>
        <end position="252"/>
    </location>
</feature>
<dbReference type="GO" id="GO:0003677">
    <property type="term" value="F:DNA binding"/>
    <property type="evidence" value="ECO:0007669"/>
    <property type="project" value="UniProtKB-KW"/>
</dbReference>
<dbReference type="SUPFAM" id="SSF46689">
    <property type="entry name" value="Homeodomain-like"/>
    <property type="match status" value="1"/>
</dbReference>
<name>A0A858BY61_9FIRM</name>
<evidence type="ECO:0000313" key="3">
    <source>
        <dbReference type="Proteomes" id="UP000466848"/>
    </source>
</evidence>
<protein>
    <submittedName>
        <fullName evidence="2">PAS domain-containing protein</fullName>
    </submittedName>
</protein>
<dbReference type="SUPFAM" id="SSF55785">
    <property type="entry name" value="PYP-like sensor domain (PAS domain)"/>
    <property type="match status" value="1"/>
</dbReference>
<reference evidence="2 3" key="1">
    <citation type="submission" date="2020-02" db="EMBL/GenBank/DDBJ databases">
        <authorList>
            <person name="Kim Y.B."/>
            <person name="Roh S.W."/>
        </authorList>
    </citation>
    <scope>NUCLEOTIDE SEQUENCE [LARGE SCALE GENOMIC DNA]</scope>
    <source>
        <strain evidence="2 3">DSM 103574</strain>
    </source>
</reference>
<accession>A0A858BY61</accession>
<sequence length="252" mass="27781">MSQEKNLLHLCENCLQGLHAVMDTAKPQSANPLLNQKLFLLETALSEFQKKHIDFEQICDRLSDALYITDKDGTATYANVAYQNLRHLITSSLEEKSYLEINNPQLGSDTYTAQVLAQVLQSGKPAQIQISLSKANQTAYISASPIFDELGVLQYAAAQGCLLPAAQTASSLQNTGVTASISHEKASTDQTGQAPYTPYLERSDYSLKKSVENFEREILLDTIAQYGSKRKAAAALKMDHSTLIKKCQRYGI</sequence>
<dbReference type="Pfam" id="PF18024">
    <property type="entry name" value="HTH_50"/>
    <property type="match status" value="1"/>
</dbReference>
<dbReference type="Gene3D" id="1.10.10.60">
    <property type="entry name" value="Homeodomain-like"/>
    <property type="match status" value="1"/>
</dbReference>
<evidence type="ECO:0000259" key="1">
    <source>
        <dbReference type="Pfam" id="PF18024"/>
    </source>
</evidence>